<accession>A0A4Y7RQP9</accession>
<dbReference type="PANTHER" id="PTHR30531:SF12">
    <property type="entry name" value="FLAGELLAR BIOSYNTHETIC PROTEIN FLHB"/>
    <property type="match status" value="1"/>
</dbReference>
<dbReference type="Proteomes" id="UP000297597">
    <property type="component" value="Unassembled WGS sequence"/>
</dbReference>
<evidence type="ECO:0000313" key="1">
    <source>
        <dbReference type="EMBL" id="TEB11325.1"/>
    </source>
</evidence>
<dbReference type="InterPro" id="IPR006135">
    <property type="entry name" value="T3SS_substrate_exporter"/>
</dbReference>
<gene>
    <name evidence="1" type="primary">flhB_1</name>
    <name evidence="1" type="ORF">Pmgp_01688</name>
</gene>
<dbReference type="OrthoDB" id="9810419at2"/>
<organism evidence="1 2">
    <name type="scientific">Pelotomaculum propionicicum</name>
    <dbReference type="NCBI Taxonomy" id="258475"/>
    <lineage>
        <taxon>Bacteria</taxon>
        <taxon>Bacillati</taxon>
        <taxon>Bacillota</taxon>
        <taxon>Clostridia</taxon>
        <taxon>Eubacteriales</taxon>
        <taxon>Desulfotomaculaceae</taxon>
        <taxon>Pelotomaculum</taxon>
    </lineage>
</organism>
<dbReference type="AlphaFoldDB" id="A0A4Y7RQP9"/>
<dbReference type="EMBL" id="QFFZ01000015">
    <property type="protein sequence ID" value="TEB11325.1"/>
    <property type="molecule type" value="Genomic_DNA"/>
</dbReference>
<dbReference type="Gene3D" id="3.40.1690.10">
    <property type="entry name" value="secretion proteins EscU"/>
    <property type="match status" value="1"/>
</dbReference>
<proteinExistence type="predicted"/>
<dbReference type="RefSeq" id="WP_134213555.1">
    <property type="nucleotide sequence ID" value="NZ_QFFZ01000015.1"/>
</dbReference>
<dbReference type="Pfam" id="PF01312">
    <property type="entry name" value="Bac_export_2"/>
    <property type="match status" value="1"/>
</dbReference>
<keyword evidence="1" id="KW-0966">Cell projection</keyword>
<comment type="caution">
    <text evidence="1">The sequence shown here is derived from an EMBL/GenBank/DDBJ whole genome shotgun (WGS) entry which is preliminary data.</text>
</comment>
<evidence type="ECO:0000313" key="2">
    <source>
        <dbReference type="Proteomes" id="UP000297597"/>
    </source>
</evidence>
<dbReference type="GO" id="GO:0005886">
    <property type="term" value="C:plasma membrane"/>
    <property type="evidence" value="ECO:0007669"/>
    <property type="project" value="TreeGrafter"/>
</dbReference>
<dbReference type="PANTHER" id="PTHR30531">
    <property type="entry name" value="FLAGELLAR BIOSYNTHETIC PROTEIN FLHB"/>
    <property type="match status" value="1"/>
</dbReference>
<dbReference type="PRINTS" id="PR00950">
    <property type="entry name" value="TYPE3IMSPROT"/>
</dbReference>
<dbReference type="InterPro" id="IPR029025">
    <property type="entry name" value="T3SS_substrate_exporter_C"/>
</dbReference>
<name>A0A4Y7RQP9_9FIRM</name>
<keyword evidence="1" id="KW-0969">Cilium</keyword>
<sequence>MKEDLRKEFATALRYEPGKDKAPVVVAAGRGLQAKQIKEIAEKAGVPIYQDQALAKTLYDLGIGVEIPPHLYEAIAKIIVHVARLDKKA</sequence>
<dbReference type="SUPFAM" id="SSF160544">
    <property type="entry name" value="EscU C-terminal domain-like"/>
    <property type="match status" value="1"/>
</dbReference>
<protein>
    <submittedName>
        <fullName evidence="1">Flagellar biosynthetic protein FlhB</fullName>
    </submittedName>
</protein>
<dbReference type="GO" id="GO:0009306">
    <property type="term" value="P:protein secretion"/>
    <property type="evidence" value="ECO:0007669"/>
    <property type="project" value="InterPro"/>
</dbReference>
<keyword evidence="1" id="KW-0282">Flagellum</keyword>
<keyword evidence="2" id="KW-1185">Reference proteome</keyword>
<reference evidence="1 2" key="1">
    <citation type="journal article" date="2018" name="Environ. Microbiol.">
        <title>Novel energy conservation strategies and behaviour of Pelotomaculum schinkii driving syntrophic propionate catabolism.</title>
        <authorList>
            <person name="Hidalgo-Ahumada C.A.P."/>
            <person name="Nobu M.K."/>
            <person name="Narihiro T."/>
            <person name="Tamaki H."/>
            <person name="Liu W.T."/>
            <person name="Kamagata Y."/>
            <person name="Stams A.J.M."/>
            <person name="Imachi H."/>
            <person name="Sousa D.Z."/>
        </authorList>
    </citation>
    <scope>NUCLEOTIDE SEQUENCE [LARGE SCALE GENOMIC DNA]</scope>
    <source>
        <strain evidence="1 2">MGP</strain>
    </source>
</reference>